<reference evidence="11 12" key="1">
    <citation type="journal article" date="2020" name="ISME J.">
        <title>Comparative genomics reveals insights into cyanobacterial evolution and habitat adaptation.</title>
        <authorList>
            <person name="Chen M.Y."/>
            <person name="Teng W.K."/>
            <person name="Zhao L."/>
            <person name="Hu C.X."/>
            <person name="Zhou Y.K."/>
            <person name="Han B.P."/>
            <person name="Song L.R."/>
            <person name="Shu W.S."/>
        </authorList>
    </citation>
    <scope>NUCLEOTIDE SEQUENCE [LARGE SCALE GENOMIC DNA]</scope>
    <source>
        <strain evidence="11 12">FACHB-159</strain>
    </source>
</reference>
<name>A0ABR8KQE7_9NOSO</name>
<comment type="catalytic activity">
    <reaction evidence="1 9">
        <text>[(1-&gt;4)-alpha-D-glucosyl](n) + phosphate = [(1-&gt;4)-alpha-D-glucosyl](n-1) + alpha-D-glucose 1-phosphate</text>
        <dbReference type="Rhea" id="RHEA:41732"/>
        <dbReference type="Rhea" id="RHEA-COMP:9584"/>
        <dbReference type="Rhea" id="RHEA-COMP:9586"/>
        <dbReference type="ChEBI" id="CHEBI:15444"/>
        <dbReference type="ChEBI" id="CHEBI:43474"/>
        <dbReference type="ChEBI" id="CHEBI:58601"/>
        <dbReference type="EC" id="2.4.1.1"/>
    </reaction>
</comment>
<dbReference type="CDD" id="cd04300">
    <property type="entry name" value="GT35_Glycogen_Phosphorylase"/>
    <property type="match status" value="1"/>
</dbReference>
<comment type="similarity">
    <text evidence="3 9">Belongs to the glycogen phosphorylase family.</text>
</comment>
<evidence type="ECO:0000256" key="7">
    <source>
        <dbReference type="ARBA" id="ARBA00023277"/>
    </source>
</evidence>
<keyword evidence="6 9" id="KW-0663">Pyridoxal phosphate</keyword>
<dbReference type="RefSeq" id="WP_190960273.1">
    <property type="nucleotide sequence ID" value="NZ_JACJTU010000118.1"/>
</dbReference>
<dbReference type="InterPro" id="IPR000811">
    <property type="entry name" value="Glyco_trans_35"/>
</dbReference>
<accession>A0ABR8KQE7</accession>
<organism evidence="11 12">
    <name type="scientific">Nostoc paludosum FACHB-159</name>
    <dbReference type="NCBI Taxonomy" id="2692908"/>
    <lineage>
        <taxon>Bacteria</taxon>
        <taxon>Bacillati</taxon>
        <taxon>Cyanobacteriota</taxon>
        <taxon>Cyanophyceae</taxon>
        <taxon>Nostocales</taxon>
        <taxon>Nostocaceae</taxon>
        <taxon>Nostoc</taxon>
    </lineage>
</organism>
<keyword evidence="12" id="KW-1185">Reference proteome</keyword>
<evidence type="ECO:0000256" key="9">
    <source>
        <dbReference type="RuleBase" id="RU000587"/>
    </source>
</evidence>
<dbReference type="InterPro" id="IPR035090">
    <property type="entry name" value="Pyridoxal_P_attach_site"/>
</dbReference>
<dbReference type="SUPFAM" id="SSF53756">
    <property type="entry name" value="UDP-Glycosyltransferase/glycogen phosphorylase"/>
    <property type="match status" value="1"/>
</dbReference>
<proteinExistence type="inferred from homology"/>
<keyword evidence="5 9" id="KW-0808">Transferase</keyword>
<evidence type="ECO:0000256" key="8">
    <source>
        <dbReference type="ARBA" id="ARBA00025174"/>
    </source>
</evidence>
<dbReference type="EMBL" id="JACJTU010000118">
    <property type="protein sequence ID" value="MBD2739797.1"/>
    <property type="molecule type" value="Genomic_DNA"/>
</dbReference>
<evidence type="ECO:0000313" key="12">
    <source>
        <dbReference type="Proteomes" id="UP000637383"/>
    </source>
</evidence>
<evidence type="ECO:0000256" key="10">
    <source>
        <dbReference type="SAM" id="MobiDB-lite"/>
    </source>
</evidence>
<dbReference type="Gene3D" id="3.40.50.2000">
    <property type="entry name" value="Glycogen Phosphorylase B"/>
    <property type="match status" value="2"/>
</dbReference>
<comment type="function">
    <text evidence="8">Phosphorylase is an important allosteric enzyme in carbohydrate metabolism. Enzymes from different sources differ in their regulatory mechanisms and in their natural substrates. However, all known phosphorylases share catalytic and structural properties.</text>
</comment>
<feature type="region of interest" description="Disordered" evidence="10">
    <location>
        <begin position="1"/>
        <end position="32"/>
    </location>
</feature>
<dbReference type="PANTHER" id="PTHR11468:SF3">
    <property type="entry name" value="GLYCOGEN PHOSPHORYLASE, LIVER FORM"/>
    <property type="match status" value="1"/>
</dbReference>
<evidence type="ECO:0000256" key="6">
    <source>
        <dbReference type="ARBA" id="ARBA00022898"/>
    </source>
</evidence>
<protein>
    <recommendedName>
        <fullName evidence="9">Alpha-1,4 glucan phosphorylase</fullName>
        <ecNumber evidence="9">2.4.1.1</ecNumber>
    </recommendedName>
</protein>
<evidence type="ECO:0000256" key="1">
    <source>
        <dbReference type="ARBA" id="ARBA00001275"/>
    </source>
</evidence>
<dbReference type="Pfam" id="PF00343">
    <property type="entry name" value="Phosphorylase"/>
    <property type="match status" value="1"/>
</dbReference>
<comment type="caution">
    <text evidence="11">The sequence shown here is derived from an EMBL/GenBank/DDBJ whole genome shotgun (WGS) entry which is preliminary data.</text>
</comment>
<feature type="compositionally biased region" description="Basic residues" evidence="10">
    <location>
        <begin position="7"/>
        <end position="26"/>
    </location>
</feature>
<sequence>MTDINHHHSTKGQHQRHYNHSQKHIHRTEPAKIQVEDDRTGMSVETLKRAILDNLFYIQGKDQFFAIPYDYYMALAYTVRDRLIYRWLKTQQTYFEKDAKFAFYLSVEYLKGRHLRKNLVNVGLWDVANQALQELGLNLYDLMEQEQEPGLGNGGLGRLAACFLDSLATLEIPAICYGIRYKFGTFDQVIQNGWQVERPDKWLRFGNPWEIPRSEYVVEVKLGGHTEAYLDQNGHYRVRWISDRTVLGTPFDTLVPGYNTNTVNTLRLWTARASEELNFEVFNTGDYTRAVADKTFSENISKLLYPNDNTPQGKELRLEQQYFFVSCSLQDIIRLYMIRLHRSRGGSYEEALLRIEISQEHFENFDQQVSIQMNDTHPSLIIAELMRLLVDEYQLDWERAWEITQNCCAYTNHTLLPEALEQWPISLFGRLLPRHLEIIYEINRRFLNQVWLQFPGDLNRVAQLSLIREGSEKQIRMANLACVGSHTINGVSQLHTKLLKQSLLHDFYELYPEKFTNITNGVSPRRWLLLSNPKLALLITERIGKKWITKLDELKRLEAFLEDAEFCQAWQQIKHENKHDLAEYILQCNGIDVNANSLFDVQVKRIHEYKRQILNLLHIITLYNRFKQNPSLEVLPRTFIFAGKAAPGYFIAKLVIKLIHAIANVVNHDPDVNSRLKIVFLRNYCVSLAQRICAAAELSEQISTAGKEASGTGNMKLAMNGAITIGTLDGANIEIRQEVGNENFFLFGLTAEEVFSLKSQNYNPWNYYNSNLELRQVIDMIASGYFSPDRTDLFRPIVESLLIRDEYMVLADYQSYLDSQERVSHVYLEQEHWTRMSILNTARIGKFSSDRTILEYCQKIWNVKPLRVES</sequence>
<dbReference type="Proteomes" id="UP000637383">
    <property type="component" value="Unassembled WGS sequence"/>
</dbReference>
<dbReference type="PIRSF" id="PIRSF000460">
    <property type="entry name" value="Pprylas_GlgP"/>
    <property type="match status" value="1"/>
</dbReference>
<evidence type="ECO:0000256" key="2">
    <source>
        <dbReference type="ARBA" id="ARBA00001933"/>
    </source>
</evidence>
<gene>
    <name evidence="11" type="ORF">H6H03_39160</name>
</gene>
<keyword evidence="7 9" id="KW-0119">Carbohydrate metabolism</keyword>
<dbReference type="PROSITE" id="PS00102">
    <property type="entry name" value="PHOSPHORYLASE"/>
    <property type="match status" value="1"/>
</dbReference>
<dbReference type="NCBIfam" id="TIGR02093">
    <property type="entry name" value="P_ylase"/>
    <property type="match status" value="1"/>
</dbReference>
<dbReference type="InterPro" id="IPR011833">
    <property type="entry name" value="Glycg_phsphrylas"/>
</dbReference>
<comment type="cofactor">
    <cofactor evidence="2 9">
        <name>pyridoxal 5'-phosphate</name>
        <dbReference type="ChEBI" id="CHEBI:597326"/>
    </cofactor>
</comment>
<evidence type="ECO:0000256" key="3">
    <source>
        <dbReference type="ARBA" id="ARBA00006047"/>
    </source>
</evidence>
<comment type="function">
    <text evidence="9">Allosteric enzyme that catalyzes the rate-limiting step in glycogen catabolism, the phosphorolytic cleavage of glycogen to produce glucose-1-phosphate, and plays a central role in maintaining cellular and organismal glucose homeostasis.</text>
</comment>
<dbReference type="EC" id="2.4.1.1" evidence="9"/>
<evidence type="ECO:0000256" key="5">
    <source>
        <dbReference type="ARBA" id="ARBA00022679"/>
    </source>
</evidence>
<dbReference type="PANTHER" id="PTHR11468">
    <property type="entry name" value="GLYCOGEN PHOSPHORYLASE"/>
    <property type="match status" value="1"/>
</dbReference>
<evidence type="ECO:0000256" key="4">
    <source>
        <dbReference type="ARBA" id="ARBA00022676"/>
    </source>
</evidence>
<evidence type="ECO:0000313" key="11">
    <source>
        <dbReference type="EMBL" id="MBD2739797.1"/>
    </source>
</evidence>
<keyword evidence="4 9" id="KW-0328">Glycosyltransferase</keyword>